<dbReference type="PANTHER" id="PTHR43280">
    <property type="entry name" value="ARAC-FAMILY TRANSCRIPTIONAL REGULATOR"/>
    <property type="match status" value="1"/>
</dbReference>
<dbReference type="Proteomes" id="UP001304650">
    <property type="component" value="Chromosome"/>
</dbReference>
<keyword evidence="1" id="KW-0805">Transcription regulation</keyword>
<dbReference type="CDD" id="cd02208">
    <property type="entry name" value="cupin_RmlC-like"/>
    <property type="match status" value="1"/>
</dbReference>
<evidence type="ECO:0000256" key="1">
    <source>
        <dbReference type="ARBA" id="ARBA00023015"/>
    </source>
</evidence>
<organism evidence="5 6">
    <name type="scientific">Paenibacillus roseopurpureus</name>
    <dbReference type="NCBI Taxonomy" id="2918901"/>
    <lineage>
        <taxon>Bacteria</taxon>
        <taxon>Bacillati</taxon>
        <taxon>Bacillota</taxon>
        <taxon>Bacilli</taxon>
        <taxon>Bacillales</taxon>
        <taxon>Paenibacillaceae</taxon>
        <taxon>Paenibacillus</taxon>
    </lineage>
</organism>
<evidence type="ECO:0000256" key="3">
    <source>
        <dbReference type="ARBA" id="ARBA00023163"/>
    </source>
</evidence>
<keyword evidence="3" id="KW-0804">Transcription</keyword>
<proteinExistence type="predicted"/>
<dbReference type="Gene3D" id="1.10.10.60">
    <property type="entry name" value="Homeodomain-like"/>
    <property type="match status" value="2"/>
</dbReference>
<name>A0AA96RJ22_9BACL</name>
<dbReference type="SUPFAM" id="SSF51215">
    <property type="entry name" value="Regulatory protein AraC"/>
    <property type="match status" value="1"/>
</dbReference>
<dbReference type="PROSITE" id="PS01124">
    <property type="entry name" value="HTH_ARAC_FAMILY_2"/>
    <property type="match status" value="1"/>
</dbReference>
<sequence>MPKKPLFYLSPNDTLSELSDTYFPPYITLAHTFNAPAGWGIYNRVLKQFQLQYVLNGSAQYTIEGKPYLTRKGDLIFHRPGERHSVTTIPGEPYVCLSLVFHFGQIAFPLDDLVSTTNYLGNFASHDIERKLTSLVVHYRQPGLVHQLHAQTLLMEILLIFNSLAGERSVQEATAVQRNNFSRLVLAKNYIIEHFAEEVKIKDLEKITGFSCDYLIVQFKLTFGMTPIQYQIHLRVEKAKELAVHEGLTPSEVAERVGYSDIHTFGKMFKKKTGTSLSQFCATLFTEDFGPEE</sequence>
<dbReference type="InterPro" id="IPR003313">
    <property type="entry name" value="AraC-bd"/>
</dbReference>
<dbReference type="Pfam" id="PF02311">
    <property type="entry name" value="AraC_binding"/>
    <property type="match status" value="1"/>
</dbReference>
<accession>A0AA96RJ22</accession>
<evidence type="ECO:0000259" key="4">
    <source>
        <dbReference type="PROSITE" id="PS01124"/>
    </source>
</evidence>
<dbReference type="SMART" id="SM00342">
    <property type="entry name" value="HTH_ARAC"/>
    <property type="match status" value="1"/>
</dbReference>
<evidence type="ECO:0000313" key="6">
    <source>
        <dbReference type="Proteomes" id="UP001304650"/>
    </source>
</evidence>
<protein>
    <submittedName>
        <fullName evidence="5">AraC family transcriptional regulator</fullName>
    </submittedName>
</protein>
<dbReference type="GO" id="GO:0043565">
    <property type="term" value="F:sequence-specific DNA binding"/>
    <property type="evidence" value="ECO:0007669"/>
    <property type="project" value="InterPro"/>
</dbReference>
<dbReference type="KEGG" id="proo:MJB10_17175"/>
<dbReference type="SUPFAM" id="SSF46689">
    <property type="entry name" value="Homeodomain-like"/>
    <property type="match status" value="2"/>
</dbReference>
<dbReference type="Pfam" id="PF12833">
    <property type="entry name" value="HTH_18"/>
    <property type="match status" value="1"/>
</dbReference>
<dbReference type="InterPro" id="IPR037923">
    <property type="entry name" value="HTH-like"/>
</dbReference>
<dbReference type="InterPro" id="IPR014710">
    <property type="entry name" value="RmlC-like_jellyroll"/>
</dbReference>
<dbReference type="AlphaFoldDB" id="A0AA96RJ22"/>
<gene>
    <name evidence="5" type="ORF">MJB10_17175</name>
</gene>
<feature type="domain" description="HTH araC/xylS-type" evidence="4">
    <location>
        <begin position="185"/>
        <end position="283"/>
    </location>
</feature>
<keyword evidence="2" id="KW-0238">DNA-binding</keyword>
<evidence type="ECO:0000256" key="2">
    <source>
        <dbReference type="ARBA" id="ARBA00023125"/>
    </source>
</evidence>
<dbReference type="PANTHER" id="PTHR43280:SF28">
    <property type="entry name" value="HTH-TYPE TRANSCRIPTIONAL ACTIVATOR RHAS"/>
    <property type="match status" value="1"/>
</dbReference>
<reference evidence="5" key="1">
    <citation type="submission" date="2022-02" db="EMBL/GenBank/DDBJ databases">
        <title>Paenibacillus sp. MBLB1832 Whole Genome Shotgun Sequencing.</title>
        <authorList>
            <person name="Hwang C.Y."/>
            <person name="Cho E.-S."/>
            <person name="Seo M.-J."/>
        </authorList>
    </citation>
    <scope>NUCLEOTIDE SEQUENCE</scope>
    <source>
        <strain evidence="5">MBLB1832</strain>
    </source>
</reference>
<evidence type="ECO:0000313" key="5">
    <source>
        <dbReference type="EMBL" id="WNR42844.1"/>
    </source>
</evidence>
<dbReference type="RefSeq" id="WP_314796630.1">
    <property type="nucleotide sequence ID" value="NZ_CP130319.1"/>
</dbReference>
<dbReference type="EMBL" id="CP130319">
    <property type="protein sequence ID" value="WNR42844.1"/>
    <property type="molecule type" value="Genomic_DNA"/>
</dbReference>
<dbReference type="InterPro" id="IPR009057">
    <property type="entry name" value="Homeodomain-like_sf"/>
</dbReference>
<dbReference type="Gene3D" id="2.60.120.10">
    <property type="entry name" value="Jelly Rolls"/>
    <property type="match status" value="1"/>
</dbReference>
<dbReference type="GO" id="GO:0003700">
    <property type="term" value="F:DNA-binding transcription factor activity"/>
    <property type="evidence" value="ECO:0007669"/>
    <property type="project" value="InterPro"/>
</dbReference>
<keyword evidence="6" id="KW-1185">Reference proteome</keyword>
<dbReference type="InterPro" id="IPR018060">
    <property type="entry name" value="HTH_AraC"/>
</dbReference>